<feature type="domain" description="FHA" evidence="3">
    <location>
        <begin position="35"/>
        <end position="98"/>
    </location>
</feature>
<dbReference type="PROSITE" id="PS50006">
    <property type="entry name" value="FHA_DOMAIN"/>
    <property type="match status" value="1"/>
</dbReference>
<protein>
    <recommendedName>
        <fullName evidence="3">FHA domain-containing protein</fullName>
    </recommendedName>
</protein>
<keyword evidence="5" id="KW-1185">Reference proteome</keyword>
<evidence type="ECO:0000313" key="4">
    <source>
        <dbReference type="EMBL" id="OCK81173.1"/>
    </source>
</evidence>
<evidence type="ECO:0000256" key="2">
    <source>
        <dbReference type="SAM" id="Phobius"/>
    </source>
</evidence>
<dbReference type="GO" id="GO:0005737">
    <property type="term" value="C:cytoplasm"/>
    <property type="evidence" value="ECO:0007669"/>
    <property type="project" value="TreeGrafter"/>
</dbReference>
<feature type="region of interest" description="Disordered" evidence="1">
    <location>
        <begin position="360"/>
        <end position="404"/>
    </location>
</feature>
<feature type="region of interest" description="Disordered" evidence="1">
    <location>
        <begin position="254"/>
        <end position="348"/>
    </location>
</feature>
<feature type="region of interest" description="Disordered" evidence="1">
    <location>
        <begin position="762"/>
        <end position="807"/>
    </location>
</feature>
<feature type="compositionally biased region" description="Low complexity" evidence="1">
    <location>
        <begin position="492"/>
        <end position="501"/>
    </location>
</feature>
<dbReference type="OrthoDB" id="4096268at2759"/>
<accession>A0A8E2EC78</accession>
<keyword evidence="2" id="KW-0472">Membrane</keyword>
<feature type="compositionally biased region" description="Polar residues" evidence="1">
    <location>
        <begin position="696"/>
        <end position="707"/>
    </location>
</feature>
<dbReference type="SMART" id="SM00240">
    <property type="entry name" value="FHA"/>
    <property type="match status" value="1"/>
</dbReference>
<organism evidence="4 5">
    <name type="scientific">Lepidopterella palustris CBS 459.81</name>
    <dbReference type="NCBI Taxonomy" id="1314670"/>
    <lineage>
        <taxon>Eukaryota</taxon>
        <taxon>Fungi</taxon>
        <taxon>Dikarya</taxon>
        <taxon>Ascomycota</taxon>
        <taxon>Pezizomycotina</taxon>
        <taxon>Dothideomycetes</taxon>
        <taxon>Pleosporomycetidae</taxon>
        <taxon>Mytilinidiales</taxon>
        <taxon>Argynnaceae</taxon>
        <taxon>Lepidopterella</taxon>
    </lineage>
</organism>
<gene>
    <name evidence="4" type="ORF">K432DRAFT_404059</name>
</gene>
<reference evidence="4 5" key="1">
    <citation type="journal article" date="2016" name="Nat. Commun.">
        <title>Ectomycorrhizal ecology is imprinted in the genome of the dominant symbiotic fungus Cenococcum geophilum.</title>
        <authorList>
            <consortium name="DOE Joint Genome Institute"/>
            <person name="Peter M."/>
            <person name="Kohler A."/>
            <person name="Ohm R.A."/>
            <person name="Kuo A."/>
            <person name="Krutzmann J."/>
            <person name="Morin E."/>
            <person name="Arend M."/>
            <person name="Barry K.W."/>
            <person name="Binder M."/>
            <person name="Choi C."/>
            <person name="Clum A."/>
            <person name="Copeland A."/>
            <person name="Grisel N."/>
            <person name="Haridas S."/>
            <person name="Kipfer T."/>
            <person name="LaButti K."/>
            <person name="Lindquist E."/>
            <person name="Lipzen A."/>
            <person name="Maire R."/>
            <person name="Meier B."/>
            <person name="Mihaltcheva S."/>
            <person name="Molinier V."/>
            <person name="Murat C."/>
            <person name="Poggeler S."/>
            <person name="Quandt C.A."/>
            <person name="Sperisen C."/>
            <person name="Tritt A."/>
            <person name="Tisserant E."/>
            <person name="Crous P.W."/>
            <person name="Henrissat B."/>
            <person name="Nehls U."/>
            <person name="Egli S."/>
            <person name="Spatafora J.W."/>
            <person name="Grigoriev I.V."/>
            <person name="Martin F.M."/>
        </authorList>
    </citation>
    <scope>NUCLEOTIDE SEQUENCE [LARGE SCALE GENOMIC DNA]</scope>
    <source>
        <strain evidence="4 5">CBS 459.81</strain>
    </source>
</reference>
<dbReference type="AlphaFoldDB" id="A0A8E2EC78"/>
<feature type="compositionally biased region" description="Polar residues" evidence="1">
    <location>
        <begin position="362"/>
        <end position="375"/>
    </location>
</feature>
<dbReference type="InterPro" id="IPR008984">
    <property type="entry name" value="SMAD_FHA_dom_sf"/>
</dbReference>
<proteinExistence type="predicted"/>
<feature type="region of interest" description="Disordered" evidence="1">
    <location>
        <begin position="145"/>
        <end position="191"/>
    </location>
</feature>
<feature type="compositionally biased region" description="Polar residues" evidence="1">
    <location>
        <begin position="323"/>
        <end position="334"/>
    </location>
</feature>
<dbReference type="Gene3D" id="2.60.200.20">
    <property type="match status" value="1"/>
</dbReference>
<evidence type="ECO:0000259" key="3">
    <source>
        <dbReference type="PROSITE" id="PS50006"/>
    </source>
</evidence>
<feature type="region of interest" description="Disordered" evidence="1">
    <location>
        <begin position="487"/>
        <end position="530"/>
    </location>
</feature>
<dbReference type="SUPFAM" id="SSF49879">
    <property type="entry name" value="SMAD/FHA domain"/>
    <property type="match status" value="1"/>
</dbReference>
<dbReference type="Pfam" id="PF00498">
    <property type="entry name" value="FHA"/>
    <property type="match status" value="1"/>
</dbReference>
<dbReference type="PANTHER" id="PTHR15715">
    <property type="entry name" value="CENTROSOMAL PROTEIN OF 170 KDA"/>
    <property type="match status" value="1"/>
</dbReference>
<feature type="compositionally biased region" description="Polar residues" evidence="1">
    <location>
        <begin position="294"/>
        <end position="309"/>
    </location>
</feature>
<feature type="compositionally biased region" description="Basic and acidic residues" evidence="1">
    <location>
        <begin position="793"/>
        <end position="803"/>
    </location>
</feature>
<dbReference type="PANTHER" id="PTHR15715:SF37">
    <property type="entry name" value="LD47843P"/>
    <property type="match status" value="1"/>
</dbReference>
<dbReference type="Proteomes" id="UP000250266">
    <property type="component" value="Unassembled WGS sequence"/>
</dbReference>
<feature type="compositionally biased region" description="Acidic residues" evidence="1">
    <location>
        <begin position="381"/>
        <end position="404"/>
    </location>
</feature>
<feature type="compositionally biased region" description="Acidic residues" evidence="1">
    <location>
        <begin position="158"/>
        <end position="169"/>
    </location>
</feature>
<feature type="compositionally biased region" description="Basic and acidic residues" evidence="1">
    <location>
        <begin position="502"/>
        <end position="512"/>
    </location>
</feature>
<sequence length="841" mass="91155">MPQAVSDSLEVTLRSVDGLDEYKERKIILAPNSKVPVGRASKSNTKNLRAAPSNAYIDSPVVSRDHAVISAKLACGTPTVYIRDCGSMHGTILNEDRLDKGRDLPLKNGDVLQFGFDVHRDNDTFIAQKFRFECKPVLIPTREEASAPKTFAVPQSDTSDEEESEEESSVIDGSEHESISSVADKRPSPIRAPREIQHPATDHLGSQSNPVNISDDTDKIVVIEVDDDEEPVASAVIPPRPSMAAVTTNAEATPLVQSGVTKHPVTPPETKEEEVLRITIPPSPEGGEDGESANRVSLSPRSYRFQSYLDNLEDDSDCGDGHSVSSDISHQEMSCSIHAHADSESESSAINDEIEYGEIESNAGSDDNSEHSMNNLPGVEFEADGFASDDSDDSASGEEDEESDAACRLKMIDMLNNARQRQEGGSSVLCTNQRSVSDVLPPSSMERVEHAMKSPTKTAVLHPIPSTVPQNVETVRSSGIPMSFMLNEKDQMPSTPSSSMKDSSDKVHEDNTSNRPNHTESWFAKRAATPKNSEVKQADVGTLEFFNDFFEPSSWNANTVPVQPRPVAPKQMPWQLSIRENPSVDFTPFPFARDEAWSGSAWNEGLSASQSRFHAYSSLPYSDGGIANSPYRPIADNSRTFTRYPNDRNYPSSPAKPLDSFVSSSAPQNSYSTFARKPVVAMSTPVIEQPMPQLAAPSTSKDANSSIPLPDRHITSAPAGPVAPEGQKTKTGMSIPEIVEDTTVQSTKPSTNLKRKADAVELEQEESAVDEVPSTKSDEASSDVRSNVLQSRVPDHRAAAPEKPRKRTRLSQFAATAVAGVVVGAVGAVGALIYLPETVFQ</sequence>
<feature type="compositionally biased region" description="Basic and acidic residues" evidence="1">
    <location>
        <begin position="173"/>
        <end position="191"/>
    </location>
</feature>
<name>A0A8E2EC78_9PEZI</name>
<dbReference type="EMBL" id="KV744931">
    <property type="protein sequence ID" value="OCK81173.1"/>
    <property type="molecule type" value="Genomic_DNA"/>
</dbReference>
<feature type="region of interest" description="Disordered" evidence="1">
    <location>
        <begin position="692"/>
        <end position="729"/>
    </location>
</feature>
<keyword evidence="2" id="KW-0812">Transmembrane</keyword>
<evidence type="ECO:0000256" key="1">
    <source>
        <dbReference type="SAM" id="MobiDB-lite"/>
    </source>
</evidence>
<dbReference type="InterPro" id="IPR051176">
    <property type="entry name" value="Cent_Immune-Sig_Mod"/>
</dbReference>
<keyword evidence="2" id="KW-1133">Transmembrane helix</keyword>
<feature type="region of interest" description="Disordered" evidence="1">
    <location>
        <begin position="643"/>
        <end position="663"/>
    </location>
</feature>
<feature type="transmembrane region" description="Helical" evidence="2">
    <location>
        <begin position="813"/>
        <end position="835"/>
    </location>
</feature>
<evidence type="ECO:0000313" key="5">
    <source>
        <dbReference type="Proteomes" id="UP000250266"/>
    </source>
</evidence>
<dbReference type="InterPro" id="IPR000253">
    <property type="entry name" value="FHA_dom"/>
</dbReference>